<dbReference type="EMBL" id="ML976665">
    <property type="protein sequence ID" value="KAF1976791.1"/>
    <property type="molecule type" value="Genomic_DNA"/>
</dbReference>
<keyword evidence="2" id="KW-1185">Reference proteome</keyword>
<dbReference type="AlphaFoldDB" id="A0A6A5VHW8"/>
<evidence type="ECO:0000313" key="2">
    <source>
        <dbReference type="Proteomes" id="UP000800036"/>
    </source>
</evidence>
<evidence type="ECO:0000313" key="1">
    <source>
        <dbReference type="EMBL" id="KAF1976791.1"/>
    </source>
</evidence>
<protein>
    <submittedName>
        <fullName evidence="1">Uncharacterized protein</fullName>
    </submittedName>
</protein>
<gene>
    <name evidence="1" type="ORF">BU23DRAFT_626247</name>
</gene>
<dbReference type="Proteomes" id="UP000800036">
    <property type="component" value="Unassembled WGS sequence"/>
</dbReference>
<sequence>MWYLRRSFEAPENWQEPSNSDMEHKLREGRRIYRESKADLDLLDQNFTRQIQVLFSMLESLDNFRAKSIHLNIIMPTLPADASLWGIQRSFVSWRVHLLWQDSLPSVTCVRKLTIKRPHTTPAWGEECPSLRKIDTRVLLDLAKRFPNLVGLSCMLGGDEWHSNYRFGGYYDTLPDIYRFITHDWIRPRRDSRVDFGKAFSANALQPNLRHVHLDFLYPLQEVEDIDQRWGLPNLVAPSRHDLFSTSLRLLSYYLRTMNLRAIADATLFWPDDSSTAPAWPCLEAFHVVFHMAIPSGLWYFHEHPDVQGPLLATDISIRHTAGRSDYPPLADTVEDGVFHAESVDMKFHWNAFGL</sequence>
<reference evidence="1" key="1">
    <citation type="journal article" date="2020" name="Stud. Mycol.">
        <title>101 Dothideomycetes genomes: a test case for predicting lifestyles and emergence of pathogens.</title>
        <authorList>
            <person name="Haridas S."/>
            <person name="Albert R."/>
            <person name="Binder M."/>
            <person name="Bloem J."/>
            <person name="Labutti K."/>
            <person name="Salamov A."/>
            <person name="Andreopoulos B."/>
            <person name="Baker S."/>
            <person name="Barry K."/>
            <person name="Bills G."/>
            <person name="Bluhm B."/>
            <person name="Cannon C."/>
            <person name="Castanera R."/>
            <person name="Culley D."/>
            <person name="Daum C."/>
            <person name="Ezra D."/>
            <person name="Gonzalez J."/>
            <person name="Henrissat B."/>
            <person name="Kuo A."/>
            <person name="Liang C."/>
            <person name="Lipzen A."/>
            <person name="Lutzoni F."/>
            <person name="Magnuson J."/>
            <person name="Mondo S."/>
            <person name="Nolan M."/>
            <person name="Ohm R."/>
            <person name="Pangilinan J."/>
            <person name="Park H.-J."/>
            <person name="Ramirez L."/>
            <person name="Alfaro M."/>
            <person name="Sun H."/>
            <person name="Tritt A."/>
            <person name="Yoshinaga Y."/>
            <person name="Zwiers L.-H."/>
            <person name="Turgeon B."/>
            <person name="Goodwin S."/>
            <person name="Spatafora J."/>
            <person name="Crous P."/>
            <person name="Grigoriev I."/>
        </authorList>
    </citation>
    <scope>NUCLEOTIDE SEQUENCE</scope>
    <source>
        <strain evidence="1">CBS 107.79</strain>
    </source>
</reference>
<dbReference type="OrthoDB" id="5985073at2759"/>
<proteinExistence type="predicted"/>
<name>A0A6A5VHW8_9PLEO</name>
<organism evidence="1 2">
    <name type="scientific">Bimuria novae-zelandiae CBS 107.79</name>
    <dbReference type="NCBI Taxonomy" id="1447943"/>
    <lineage>
        <taxon>Eukaryota</taxon>
        <taxon>Fungi</taxon>
        <taxon>Dikarya</taxon>
        <taxon>Ascomycota</taxon>
        <taxon>Pezizomycotina</taxon>
        <taxon>Dothideomycetes</taxon>
        <taxon>Pleosporomycetidae</taxon>
        <taxon>Pleosporales</taxon>
        <taxon>Massarineae</taxon>
        <taxon>Didymosphaeriaceae</taxon>
        <taxon>Bimuria</taxon>
    </lineage>
</organism>
<accession>A0A6A5VHW8</accession>